<feature type="region of interest" description="Disordered" evidence="10">
    <location>
        <begin position="344"/>
        <end position="367"/>
    </location>
</feature>
<evidence type="ECO:0000256" key="9">
    <source>
        <dbReference type="SAM" id="Coils"/>
    </source>
</evidence>
<dbReference type="InterPro" id="IPR040168">
    <property type="entry name" value="Not2/3/5"/>
</dbReference>
<dbReference type="Gene3D" id="2.30.30.1020">
    <property type="entry name" value="CCR4-NOT complex subunit 2/3/5, C-terminal domain"/>
    <property type="match status" value="2"/>
</dbReference>
<evidence type="ECO:0000313" key="12">
    <source>
        <dbReference type="EMBL" id="KAG6389117.1"/>
    </source>
</evidence>
<keyword evidence="6" id="KW-0805">Transcription regulation</keyword>
<dbReference type="GO" id="GO:0005737">
    <property type="term" value="C:cytoplasm"/>
    <property type="evidence" value="ECO:0007669"/>
    <property type="project" value="UniProtKB-SubCell"/>
</dbReference>
<evidence type="ECO:0000313" key="13">
    <source>
        <dbReference type="Proteomes" id="UP000298416"/>
    </source>
</evidence>
<reference evidence="12" key="1">
    <citation type="submission" date="2018-01" db="EMBL/GenBank/DDBJ databases">
        <authorList>
            <person name="Mao J.F."/>
        </authorList>
    </citation>
    <scope>NUCLEOTIDE SEQUENCE</scope>
    <source>
        <strain evidence="12">Huo1</strain>
        <tissue evidence="12">Leaf</tissue>
    </source>
</reference>
<reference evidence="12" key="2">
    <citation type="submission" date="2020-08" db="EMBL/GenBank/DDBJ databases">
        <title>Plant Genome Project.</title>
        <authorList>
            <person name="Zhang R.-G."/>
        </authorList>
    </citation>
    <scope>NUCLEOTIDE SEQUENCE</scope>
    <source>
        <strain evidence="12">Huo1</strain>
        <tissue evidence="12">Leaf</tissue>
    </source>
</reference>
<feature type="region of interest" description="Disordered" evidence="10">
    <location>
        <begin position="735"/>
        <end position="754"/>
    </location>
</feature>
<dbReference type="GO" id="GO:0006355">
    <property type="term" value="P:regulation of DNA-templated transcription"/>
    <property type="evidence" value="ECO:0007669"/>
    <property type="project" value="InterPro"/>
</dbReference>
<evidence type="ECO:0000256" key="6">
    <source>
        <dbReference type="ARBA" id="ARBA00023015"/>
    </source>
</evidence>
<keyword evidence="13" id="KW-1185">Reference proteome</keyword>
<sequence length="840" mass="91533">MGASRKLQGEIDRVLKKVQEGVDVFDSIWNKVYDTDNANQKEKFEADLKKEIKKLQRYRDQMKTWIQSSEIKDKKVSASYEQALMDARKQIEREMERFKICEKETKTKAFSKEGLGQQPKTDPKEKAKSETRDWLNNVVSELENQIDSFEAEIEGLSVKKGKTRPPRLTHLEASITRHKAHIMKLELILRLLDNDELSPEEVNDVKDFLDDYVERNQEDFDEFSDVDELYSSLPLDKVESLEDLVTGPPSLVKGVTASSAVITMKTSLAATPVQTSATTTATIQQVASSLDQVDETAFQDDAVPRTPPSKGSGPSSPAPQTPPAGLATPGLSIVVGVSSPVSVPSATKEEDITNFPGRKSSPALAETGLRPIGRGGLPCQPASNIIPSSGNTISSNGALGTIPVTSEMGKRTILGSDDRPGSSGMVQALASTLSNRAVMPQASKSSDGLGLSDTGSVNDSTVVGSRVFNSPVVPSMQWRPGNSFQNQNEPFRGRTEIAPDQREKFLQRFQQVQLHGQNNLLGIPSIAGGKQYSAQQQNLLLQQLNAQSSSVTPQIGLGVGVQASGINSVTTSASVQPQPSAIHQPTNQQTFISSTPKDAETVPNKVEEIQQQQSLTEDSSADSAVNSGLGKNLVAEDELKSPYALEAAAAVASGSLADPSQVMREIDLSPGQPLQSASSSGSLGVIGRRSVSDLGAIGDNISASTPNSGGMHDQSYNLQMLEAAYYRLPQPKDSERAKTYTPRHPAATPPSYPQVQAPMVNNPAFWERLGADTYGTDTLFFSFYYQQRHEEPKVATDDFEQGTYVYFDFHIASDEQHGWYQRIKTEFTFEYSYLEDDLII</sequence>
<feature type="compositionally biased region" description="Polar residues" evidence="10">
    <location>
        <begin position="381"/>
        <end position="398"/>
    </location>
</feature>
<feature type="region of interest" description="Disordered" evidence="10">
    <location>
        <begin position="109"/>
        <end position="131"/>
    </location>
</feature>
<evidence type="ECO:0000256" key="7">
    <source>
        <dbReference type="ARBA" id="ARBA00023163"/>
    </source>
</evidence>
<dbReference type="EMBL" id="PNBA02000020">
    <property type="protein sequence ID" value="KAG6389117.1"/>
    <property type="molecule type" value="Genomic_DNA"/>
</dbReference>
<evidence type="ECO:0000259" key="11">
    <source>
        <dbReference type="Pfam" id="PF04065"/>
    </source>
</evidence>
<protein>
    <recommendedName>
        <fullName evidence="11">CCR4-Not complex component Not N-terminal domain-containing protein</fullName>
    </recommendedName>
</protein>
<evidence type="ECO:0000256" key="2">
    <source>
        <dbReference type="ARBA" id="ARBA00004496"/>
    </source>
</evidence>
<dbReference type="InterPro" id="IPR007207">
    <property type="entry name" value="Not_N"/>
</dbReference>
<gene>
    <name evidence="12" type="ORF">SASPL_150576</name>
</gene>
<feature type="domain" description="CCR4-Not complex component Not N-terminal" evidence="11">
    <location>
        <begin position="4"/>
        <end position="235"/>
    </location>
</feature>
<comment type="similarity">
    <text evidence="3">Belongs to the CNOT2/3/5 family.</text>
</comment>
<evidence type="ECO:0000256" key="8">
    <source>
        <dbReference type="ARBA" id="ARBA00023242"/>
    </source>
</evidence>
<dbReference type="Pfam" id="PF04065">
    <property type="entry name" value="Not3"/>
    <property type="match status" value="1"/>
</dbReference>
<evidence type="ECO:0000256" key="3">
    <source>
        <dbReference type="ARBA" id="ARBA00007682"/>
    </source>
</evidence>
<dbReference type="GO" id="GO:0005634">
    <property type="term" value="C:nucleus"/>
    <property type="evidence" value="ECO:0007669"/>
    <property type="project" value="UniProtKB-SubCell"/>
</dbReference>
<feature type="coiled-coil region" evidence="9">
    <location>
        <begin position="41"/>
        <end position="104"/>
    </location>
</feature>
<keyword evidence="5" id="KW-0678">Repressor</keyword>
<comment type="caution">
    <text evidence="12">The sequence shown here is derived from an EMBL/GenBank/DDBJ whole genome shotgun (WGS) entry which is preliminary data.</text>
</comment>
<dbReference type="AlphaFoldDB" id="A0A8X8Z2Y4"/>
<feature type="coiled-coil region" evidence="9">
    <location>
        <begin position="132"/>
        <end position="159"/>
    </location>
</feature>
<name>A0A8X8Z2Y4_SALSN</name>
<organism evidence="12">
    <name type="scientific">Salvia splendens</name>
    <name type="common">Scarlet sage</name>
    <dbReference type="NCBI Taxonomy" id="180675"/>
    <lineage>
        <taxon>Eukaryota</taxon>
        <taxon>Viridiplantae</taxon>
        <taxon>Streptophyta</taxon>
        <taxon>Embryophyta</taxon>
        <taxon>Tracheophyta</taxon>
        <taxon>Spermatophyta</taxon>
        <taxon>Magnoliopsida</taxon>
        <taxon>eudicotyledons</taxon>
        <taxon>Gunneridae</taxon>
        <taxon>Pentapetalae</taxon>
        <taxon>asterids</taxon>
        <taxon>lamiids</taxon>
        <taxon>Lamiales</taxon>
        <taxon>Lamiaceae</taxon>
        <taxon>Nepetoideae</taxon>
        <taxon>Mentheae</taxon>
        <taxon>Salviinae</taxon>
        <taxon>Salvia</taxon>
        <taxon>Salvia subgen. Calosphace</taxon>
        <taxon>core Calosphace</taxon>
    </lineage>
</organism>
<keyword evidence="4" id="KW-0963">Cytoplasm</keyword>
<evidence type="ECO:0000256" key="4">
    <source>
        <dbReference type="ARBA" id="ARBA00022490"/>
    </source>
</evidence>
<dbReference type="Proteomes" id="UP000298416">
    <property type="component" value="Unassembled WGS sequence"/>
</dbReference>
<evidence type="ECO:0000256" key="5">
    <source>
        <dbReference type="ARBA" id="ARBA00022491"/>
    </source>
</evidence>
<dbReference type="PANTHER" id="PTHR23326">
    <property type="entry name" value="CCR4 NOT-RELATED"/>
    <property type="match status" value="1"/>
</dbReference>
<dbReference type="PIRSF" id="PIRSF005290">
    <property type="entry name" value="NOT_su_3_5"/>
    <property type="match status" value="1"/>
</dbReference>
<evidence type="ECO:0000256" key="1">
    <source>
        <dbReference type="ARBA" id="ARBA00004123"/>
    </source>
</evidence>
<accession>A0A8X8Z2Y4</accession>
<keyword evidence="9" id="KW-0175">Coiled coil</keyword>
<keyword evidence="8" id="KW-0539">Nucleus</keyword>
<comment type="subcellular location">
    <subcellularLocation>
        <location evidence="2">Cytoplasm</location>
    </subcellularLocation>
    <subcellularLocation>
        <location evidence="1">Nucleus</location>
    </subcellularLocation>
</comment>
<dbReference type="InterPro" id="IPR038635">
    <property type="entry name" value="CCR4-NOT_su2/3/5_C_sf"/>
</dbReference>
<dbReference type="GO" id="GO:0030015">
    <property type="term" value="C:CCR4-NOT core complex"/>
    <property type="evidence" value="ECO:0007669"/>
    <property type="project" value="InterPro"/>
</dbReference>
<evidence type="ECO:0000256" key="10">
    <source>
        <dbReference type="SAM" id="MobiDB-lite"/>
    </source>
</evidence>
<feature type="compositionally biased region" description="Basic and acidic residues" evidence="10">
    <location>
        <begin position="121"/>
        <end position="131"/>
    </location>
</feature>
<feature type="region of interest" description="Disordered" evidence="10">
    <location>
        <begin position="301"/>
        <end position="330"/>
    </location>
</feature>
<proteinExistence type="inferred from homology"/>
<dbReference type="InterPro" id="IPR012270">
    <property type="entry name" value="CCR4-NOT_su3/5"/>
</dbReference>
<feature type="region of interest" description="Disordered" evidence="10">
    <location>
        <begin position="381"/>
        <end position="403"/>
    </location>
</feature>
<keyword evidence="7" id="KW-0804">Transcription</keyword>